<name>A0A8S9ZVV0_9BILA</name>
<sequence>MVIINLKYMIRVGNSILIKFYVHNSSIEGEDSPKYLAVVINEFILYCIEDEIKNNDELDKLKNKINYECKEFKNNFKNNLDIELNKKDKINNGIINALNEKKMEWQDKLKNKKDSINLNEIKEKIKEEDQNYRKHLEEYGNLFIGDRKINLEYYLNIENNFKEKILEKLSNKINKSDLNLLLNKKWSYICFIERDYVQFERPEEWELQPINVDGFRPADLDFINEDINNEFKNLNIWTMDNSQIFKLTFTEASLIILSLNPILREQKTEMVQTQELKTKLENFINLNKKKNNNKILQYNIEELINKLIFLIQNYEKLEKTIKKEELGGKGKEEILKEETSYNEIMELMPIQNQIIKQQSTKYLLNISSLIAIIYCLNNQFLELFNEDGLIDIDYLNIYNSNLIEYGIEINKKLGIKRLDKIYYEEINNNLKNNINNDLKKNWNNYCYIDKQKIQFEKPEEWAFHSLRPNIY</sequence>
<comment type="caution">
    <text evidence="2">The sequence shown here is derived from an EMBL/GenBank/DDBJ whole genome shotgun (WGS) entry which is preliminary data.</text>
</comment>
<feature type="coiled-coil region" evidence="1">
    <location>
        <begin position="286"/>
        <end position="320"/>
    </location>
</feature>
<evidence type="ECO:0000313" key="2">
    <source>
        <dbReference type="EMBL" id="KAF7637770.1"/>
    </source>
</evidence>
<organism evidence="2 3">
    <name type="scientific">Meloidogyne graminicola</name>
    <dbReference type="NCBI Taxonomy" id="189291"/>
    <lineage>
        <taxon>Eukaryota</taxon>
        <taxon>Metazoa</taxon>
        <taxon>Ecdysozoa</taxon>
        <taxon>Nematoda</taxon>
        <taxon>Chromadorea</taxon>
        <taxon>Rhabditida</taxon>
        <taxon>Tylenchina</taxon>
        <taxon>Tylenchomorpha</taxon>
        <taxon>Tylenchoidea</taxon>
        <taxon>Meloidogynidae</taxon>
        <taxon>Meloidogyninae</taxon>
        <taxon>Meloidogyne</taxon>
    </lineage>
</organism>
<dbReference type="OrthoDB" id="5909457at2759"/>
<dbReference type="AlphaFoldDB" id="A0A8S9ZVV0"/>
<dbReference type="Proteomes" id="UP000605970">
    <property type="component" value="Unassembled WGS sequence"/>
</dbReference>
<gene>
    <name evidence="2" type="ORF">Mgra_00002744</name>
</gene>
<protein>
    <submittedName>
        <fullName evidence="2">Uncharacterized protein</fullName>
    </submittedName>
</protein>
<evidence type="ECO:0000313" key="3">
    <source>
        <dbReference type="Proteomes" id="UP000605970"/>
    </source>
</evidence>
<reference evidence="2" key="1">
    <citation type="journal article" date="2020" name="Ecol. Evol.">
        <title>Genome structure and content of the rice root-knot nematode (Meloidogyne graminicola).</title>
        <authorList>
            <person name="Phan N.T."/>
            <person name="Danchin E.G.J."/>
            <person name="Klopp C."/>
            <person name="Perfus-Barbeoch L."/>
            <person name="Kozlowski D.K."/>
            <person name="Koutsovoulos G.D."/>
            <person name="Lopez-Roques C."/>
            <person name="Bouchez O."/>
            <person name="Zahm M."/>
            <person name="Besnard G."/>
            <person name="Bellafiore S."/>
        </authorList>
    </citation>
    <scope>NUCLEOTIDE SEQUENCE</scope>
    <source>
        <strain evidence="2">VN-18</strain>
    </source>
</reference>
<dbReference type="EMBL" id="JABEBT010000017">
    <property type="protein sequence ID" value="KAF7637770.1"/>
    <property type="molecule type" value="Genomic_DNA"/>
</dbReference>
<accession>A0A8S9ZVV0</accession>
<evidence type="ECO:0000256" key="1">
    <source>
        <dbReference type="SAM" id="Coils"/>
    </source>
</evidence>
<keyword evidence="3" id="KW-1185">Reference proteome</keyword>
<feature type="coiled-coil region" evidence="1">
    <location>
        <begin position="95"/>
        <end position="138"/>
    </location>
</feature>
<keyword evidence="1" id="KW-0175">Coiled coil</keyword>
<proteinExistence type="predicted"/>